<dbReference type="InterPro" id="IPR038070">
    <property type="entry name" value="Rv2632c-like_sf"/>
</dbReference>
<dbReference type="STRING" id="117157.SAMN04489717_4214"/>
<dbReference type="OrthoDB" id="4828144at2"/>
<dbReference type="Pfam" id="PF08962">
    <property type="entry name" value="Rv2632c-like"/>
    <property type="match status" value="1"/>
</dbReference>
<sequence>MTETAQVTKHWNVDIFIDEHDGQTRAEARLVSGDRTHLSGAGRARRNPADPSVPEIGDELAVARALSELAHRLLHAAADDIEGVTARPADLHR</sequence>
<dbReference type="EMBL" id="LT629732">
    <property type="protein sequence ID" value="SDS88404.1"/>
    <property type="molecule type" value="Genomic_DNA"/>
</dbReference>
<evidence type="ECO:0008006" key="3">
    <source>
        <dbReference type="Google" id="ProtNLM"/>
    </source>
</evidence>
<dbReference type="Gene3D" id="3.30.160.240">
    <property type="entry name" value="Rv1738"/>
    <property type="match status" value="1"/>
</dbReference>
<keyword evidence="2" id="KW-1185">Reference proteome</keyword>
<reference evidence="1 2" key="1">
    <citation type="submission" date="2016-10" db="EMBL/GenBank/DDBJ databases">
        <authorList>
            <person name="de Groot N.N."/>
        </authorList>
    </citation>
    <scope>NUCLEOTIDE SEQUENCE [LARGE SCALE GENOMIC DNA]</scope>
    <source>
        <strain evidence="1 2">DSM 22024</strain>
    </source>
</reference>
<protein>
    <recommendedName>
        <fullName evidence="3">DUF1876 domain-containing protein</fullName>
    </recommendedName>
</protein>
<name>A0A1H1VU04_9ACTN</name>
<gene>
    <name evidence="1" type="ORF">SAMN04489717_4214</name>
</gene>
<dbReference type="RefSeq" id="WP_092655318.1">
    <property type="nucleotide sequence ID" value="NZ_LT629732.1"/>
</dbReference>
<organism evidence="1 2">
    <name type="scientific">Actinopolymorpha singaporensis</name>
    <dbReference type="NCBI Taxonomy" id="117157"/>
    <lineage>
        <taxon>Bacteria</taxon>
        <taxon>Bacillati</taxon>
        <taxon>Actinomycetota</taxon>
        <taxon>Actinomycetes</taxon>
        <taxon>Propionibacteriales</taxon>
        <taxon>Actinopolymorphaceae</taxon>
        <taxon>Actinopolymorpha</taxon>
    </lineage>
</organism>
<dbReference type="AlphaFoldDB" id="A0A1H1VU04"/>
<proteinExistence type="predicted"/>
<evidence type="ECO:0000313" key="2">
    <source>
        <dbReference type="Proteomes" id="UP000198983"/>
    </source>
</evidence>
<accession>A0A1H1VU04</accession>
<dbReference type="InterPro" id="IPR015057">
    <property type="entry name" value="Rv2632c-like"/>
</dbReference>
<dbReference type="SUPFAM" id="SSF143212">
    <property type="entry name" value="Rv2632c-like"/>
    <property type="match status" value="1"/>
</dbReference>
<dbReference type="Proteomes" id="UP000198983">
    <property type="component" value="Chromosome I"/>
</dbReference>
<evidence type="ECO:0000313" key="1">
    <source>
        <dbReference type="EMBL" id="SDS88404.1"/>
    </source>
</evidence>